<dbReference type="InterPro" id="IPR001304">
    <property type="entry name" value="C-type_lectin-like"/>
</dbReference>
<dbReference type="PANTHER" id="PTHR22801">
    <property type="entry name" value="LITHOSTATHINE"/>
    <property type="match status" value="1"/>
</dbReference>
<dbReference type="InterPro" id="IPR016187">
    <property type="entry name" value="CTDL_fold"/>
</dbReference>
<feature type="domain" description="C-type lectin" evidence="2">
    <location>
        <begin position="8"/>
        <end position="90"/>
    </location>
</feature>
<evidence type="ECO:0000256" key="1">
    <source>
        <dbReference type="SAM" id="MobiDB-lite"/>
    </source>
</evidence>
<evidence type="ECO:0000259" key="2">
    <source>
        <dbReference type="PROSITE" id="PS50041"/>
    </source>
</evidence>
<evidence type="ECO:0000313" key="3">
    <source>
        <dbReference type="EMBL" id="KAK3783912.1"/>
    </source>
</evidence>
<evidence type="ECO:0000313" key="4">
    <source>
        <dbReference type="Proteomes" id="UP001283361"/>
    </source>
</evidence>
<proteinExistence type="predicted"/>
<organism evidence="3 4">
    <name type="scientific">Elysia crispata</name>
    <name type="common">lettuce slug</name>
    <dbReference type="NCBI Taxonomy" id="231223"/>
    <lineage>
        <taxon>Eukaryota</taxon>
        <taxon>Metazoa</taxon>
        <taxon>Spiralia</taxon>
        <taxon>Lophotrochozoa</taxon>
        <taxon>Mollusca</taxon>
        <taxon>Gastropoda</taxon>
        <taxon>Heterobranchia</taxon>
        <taxon>Euthyneura</taxon>
        <taxon>Panpulmonata</taxon>
        <taxon>Sacoglossa</taxon>
        <taxon>Placobranchoidea</taxon>
        <taxon>Plakobranchidae</taxon>
        <taxon>Elysia</taxon>
    </lineage>
</organism>
<dbReference type="EMBL" id="JAWDGP010002326">
    <property type="protein sequence ID" value="KAK3783912.1"/>
    <property type="molecule type" value="Genomic_DNA"/>
</dbReference>
<reference evidence="3" key="1">
    <citation type="journal article" date="2023" name="G3 (Bethesda)">
        <title>A reference genome for the long-term kleptoplast-retaining sea slug Elysia crispata morphotype clarki.</title>
        <authorList>
            <person name="Eastman K.E."/>
            <person name="Pendleton A.L."/>
            <person name="Shaikh M.A."/>
            <person name="Suttiyut T."/>
            <person name="Ogas R."/>
            <person name="Tomko P."/>
            <person name="Gavelis G."/>
            <person name="Widhalm J.R."/>
            <person name="Wisecaver J.H."/>
        </authorList>
    </citation>
    <scope>NUCLEOTIDE SEQUENCE</scope>
    <source>
        <strain evidence="3">ECLA1</strain>
    </source>
</reference>
<accession>A0AAE1AC27</accession>
<dbReference type="PANTHER" id="PTHR22801:SF63">
    <property type="entry name" value="C-TYPE LECTIN DOMAIN-CONTAINING PROTEIN"/>
    <property type="match status" value="1"/>
</dbReference>
<sequence length="257" mass="27804">MPKTKDINDFLLQEMKNLNTDQPMWIGMNDKEKEGTIVWEDGSKVNAWGNVDSSIALARLVFGEDCFALNPTDGKWHDYGCSNRGVFIFSGNSKLPFICQYRIKDDSLGDVNGDEDGDGSLGKGSQGNIDDVGKGDQVNGTKVTKMDQGVGDDNVKDDQKDNDDKGNGAQDGNKTVAKPDQESGDDIGKGKEDVKNATSLDKGVGSDDVKVQNGTGDGQSNFIVQDELCPSFNCPDLDCGMSGFKMKKNCQLCECEE</sequence>
<dbReference type="InterPro" id="IPR050801">
    <property type="entry name" value="Ca-Dep_Lectins_ImmuneDev"/>
</dbReference>
<dbReference type="Pfam" id="PF00059">
    <property type="entry name" value="Lectin_C"/>
    <property type="match status" value="1"/>
</dbReference>
<dbReference type="Gene3D" id="3.10.100.10">
    <property type="entry name" value="Mannose-Binding Protein A, subunit A"/>
    <property type="match status" value="1"/>
</dbReference>
<dbReference type="InterPro" id="IPR016186">
    <property type="entry name" value="C-type_lectin-like/link_sf"/>
</dbReference>
<dbReference type="CDD" id="cd00037">
    <property type="entry name" value="CLECT"/>
    <property type="match status" value="1"/>
</dbReference>
<gene>
    <name evidence="3" type="ORF">RRG08_031775</name>
</gene>
<keyword evidence="4" id="KW-1185">Reference proteome</keyword>
<feature type="compositionally biased region" description="Basic and acidic residues" evidence="1">
    <location>
        <begin position="153"/>
        <end position="166"/>
    </location>
</feature>
<name>A0AAE1AC27_9GAST</name>
<dbReference type="SUPFAM" id="SSF56436">
    <property type="entry name" value="C-type lectin-like"/>
    <property type="match status" value="1"/>
</dbReference>
<dbReference type="PROSITE" id="PS50041">
    <property type="entry name" value="C_TYPE_LECTIN_2"/>
    <property type="match status" value="1"/>
</dbReference>
<dbReference type="AlphaFoldDB" id="A0AAE1AC27"/>
<feature type="compositionally biased region" description="Basic and acidic residues" evidence="1">
    <location>
        <begin position="177"/>
        <end position="195"/>
    </location>
</feature>
<feature type="region of interest" description="Disordered" evidence="1">
    <location>
        <begin position="108"/>
        <end position="213"/>
    </location>
</feature>
<dbReference type="Proteomes" id="UP001283361">
    <property type="component" value="Unassembled WGS sequence"/>
</dbReference>
<protein>
    <recommendedName>
        <fullName evidence="2">C-type lectin domain-containing protein</fullName>
    </recommendedName>
</protein>
<comment type="caution">
    <text evidence="3">The sequence shown here is derived from an EMBL/GenBank/DDBJ whole genome shotgun (WGS) entry which is preliminary data.</text>
</comment>